<dbReference type="PANTHER" id="PTHR47461">
    <property type="entry name" value="PHYTOLONGIN PHYL1.2"/>
    <property type="match status" value="1"/>
</dbReference>
<feature type="region of interest" description="Disordered" evidence="4">
    <location>
        <begin position="134"/>
        <end position="162"/>
    </location>
</feature>
<evidence type="ECO:0000259" key="6">
    <source>
        <dbReference type="PROSITE" id="PS50859"/>
    </source>
</evidence>
<sequence length="282" mass="32199">MIANPNLIFYACIARGPIILAEISSSKEPGIEVIAQRCIRITPSHHSLFSHTAHKRTYTYLINDPFAYFAIFHAWMVKSESIWFLNRVKNAFEEFFASNSIVDFEKLTPLCFQGDFDPIFRQIVARDLEEVNSLEEEAKDDQNPSLDSSSRDSTRGKKAAVKPFLSKPSKVWFKKKKRLLNGFWEEANGDHHHHVKDGDCDCEEDAIKGSNLDESKSVAASKDFAVSTMHKSGGVYLVDDRKRAKQIWRKHVWVVLILDLIICAALFGIWLWVCRGFQCIDG</sequence>
<keyword evidence="3 5" id="KW-0472">Membrane</keyword>
<dbReference type="EMBL" id="GGEC01004601">
    <property type="protein sequence ID" value="MBW85084.1"/>
    <property type="molecule type" value="Transcribed_RNA"/>
</dbReference>
<reference evidence="7" key="1">
    <citation type="submission" date="2018-02" db="EMBL/GenBank/DDBJ databases">
        <title>Rhizophora mucronata_Transcriptome.</title>
        <authorList>
            <person name="Meera S.P."/>
            <person name="Sreeshan A."/>
            <person name="Augustine A."/>
        </authorList>
    </citation>
    <scope>NUCLEOTIDE SEQUENCE</scope>
    <source>
        <tissue evidence="7">Leaf</tissue>
    </source>
</reference>
<dbReference type="PROSITE" id="PS50859">
    <property type="entry name" value="LONGIN"/>
    <property type="match status" value="1"/>
</dbReference>
<proteinExistence type="inferred from homology"/>
<dbReference type="Gene3D" id="3.30.450.50">
    <property type="entry name" value="Longin domain"/>
    <property type="match status" value="1"/>
</dbReference>
<dbReference type="PANTHER" id="PTHR47461:SF3">
    <property type="entry name" value="PHYTOLONGIN PHYL2.2"/>
    <property type="match status" value="1"/>
</dbReference>
<evidence type="ECO:0000256" key="1">
    <source>
        <dbReference type="ARBA" id="ARBA00004370"/>
    </source>
</evidence>
<dbReference type="SUPFAM" id="SSF64356">
    <property type="entry name" value="SNARE-like"/>
    <property type="match status" value="1"/>
</dbReference>
<feature type="transmembrane region" description="Helical" evidence="5">
    <location>
        <begin position="251"/>
        <end position="273"/>
    </location>
</feature>
<evidence type="ECO:0000256" key="4">
    <source>
        <dbReference type="SAM" id="MobiDB-lite"/>
    </source>
</evidence>
<keyword evidence="5" id="KW-1133">Transmembrane helix</keyword>
<evidence type="ECO:0000256" key="5">
    <source>
        <dbReference type="SAM" id="Phobius"/>
    </source>
</evidence>
<evidence type="ECO:0000256" key="2">
    <source>
        <dbReference type="ARBA" id="ARBA00008025"/>
    </source>
</evidence>
<evidence type="ECO:0000313" key="7">
    <source>
        <dbReference type="EMBL" id="MBW85084.1"/>
    </source>
</evidence>
<name>A0A2P2IV43_RHIMU</name>
<keyword evidence="5" id="KW-0812">Transmembrane</keyword>
<organism evidence="7">
    <name type="scientific">Rhizophora mucronata</name>
    <name type="common">Asiatic mangrove</name>
    <dbReference type="NCBI Taxonomy" id="61149"/>
    <lineage>
        <taxon>Eukaryota</taxon>
        <taxon>Viridiplantae</taxon>
        <taxon>Streptophyta</taxon>
        <taxon>Embryophyta</taxon>
        <taxon>Tracheophyta</taxon>
        <taxon>Spermatophyta</taxon>
        <taxon>Magnoliopsida</taxon>
        <taxon>eudicotyledons</taxon>
        <taxon>Gunneridae</taxon>
        <taxon>Pentapetalae</taxon>
        <taxon>rosids</taxon>
        <taxon>fabids</taxon>
        <taxon>Malpighiales</taxon>
        <taxon>Rhizophoraceae</taxon>
        <taxon>Rhizophora</taxon>
    </lineage>
</organism>
<dbReference type="AlphaFoldDB" id="A0A2P2IV43"/>
<protein>
    <submittedName>
        <fullName evidence="7">Uncharacterized protein MANES_01G184100</fullName>
    </submittedName>
</protein>
<dbReference type="InterPro" id="IPR011012">
    <property type="entry name" value="Longin-like_dom_sf"/>
</dbReference>
<dbReference type="GO" id="GO:0016020">
    <property type="term" value="C:membrane"/>
    <property type="evidence" value="ECO:0007669"/>
    <property type="project" value="UniProtKB-SubCell"/>
</dbReference>
<comment type="subcellular location">
    <subcellularLocation>
        <location evidence="1">Membrane</location>
    </subcellularLocation>
</comment>
<evidence type="ECO:0000256" key="3">
    <source>
        <dbReference type="ARBA" id="ARBA00023136"/>
    </source>
</evidence>
<accession>A0A2P2IV43</accession>
<dbReference type="InterPro" id="IPR044783">
    <property type="entry name" value="PHYL"/>
</dbReference>
<comment type="similarity">
    <text evidence="2">Belongs to the synaptobrevin family.</text>
</comment>
<feature type="domain" description="Longin" evidence="6">
    <location>
        <begin position="12"/>
        <end position="120"/>
    </location>
</feature>
<dbReference type="InterPro" id="IPR010908">
    <property type="entry name" value="Longin_dom"/>
</dbReference>